<comment type="caution">
    <text evidence="3">The sequence shown here is derived from an EMBL/GenBank/DDBJ whole genome shotgun (WGS) entry which is preliminary data.</text>
</comment>
<dbReference type="PANTHER" id="PTHR33119">
    <property type="entry name" value="IFI3P"/>
    <property type="match status" value="1"/>
</dbReference>
<dbReference type="InterPro" id="IPR025340">
    <property type="entry name" value="DUF4246"/>
</dbReference>
<evidence type="ECO:0000313" key="4">
    <source>
        <dbReference type="Proteomes" id="UP001221413"/>
    </source>
</evidence>
<dbReference type="PANTHER" id="PTHR33119:SF1">
    <property type="entry name" value="FE2OG DIOXYGENASE DOMAIN-CONTAINING PROTEIN"/>
    <property type="match status" value="1"/>
</dbReference>
<keyword evidence="4" id="KW-1185">Reference proteome</keyword>
<protein>
    <submittedName>
        <fullName evidence="3">Uncharacterized protein</fullName>
    </submittedName>
</protein>
<dbReference type="Pfam" id="PF21666">
    <property type="entry name" value="DUF4246_N"/>
    <property type="match status" value="1"/>
</dbReference>
<organism evidence="3 4">
    <name type="scientific">Drechslerella dactyloides</name>
    <name type="common">Nematode-trapping fungus</name>
    <name type="synonym">Arthrobotrys dactyloides</name>
    <dbReference type="NCBI Taxonomy" id="74499"/>
    <lineage>
        <taxon>Eukaryota</taxon>
        <taxon>Fungi</taxon>
        <taxon>Dikarya</taxon>
        <taxon>Ascomycota</taxon>
        <taxon>Pezizomycotina</taxon>
        <taxon>Orbiliomycetes</taxon>
        <taxon>Orbiliales</taxon>
        <taxon>Orbiliaceae</taxon>
        <taxon>Drechslerella</taxon>
    </lineage>
</organism>
<dbReference type="Proteomes" id="UP001221413">
    <property type="component" value="Unassembled WGS sequence"/>
</dbReference>
<dbReference type="AlphaFoldDB" id="A0AAD6IS54"/>
<evidence type="ECO:0000313" key="3">
    <source>
        <dbReference type="EMBL" id="KAJ6256006.1"/>
    </source>
</evidence>
<dbReference type="EMBL" id="JAQGDS010000016">
    <property type="protein sequence ID" value="KAJ6256006.1"/>
    <property type="molecule type" value="Genomic_DNA"/>
</dbReference>
<name>A0AAD6IS54_DREDA</name>
<gene>
    <name evidence="3" type="ORF">Dda_9300</name>
</gene>
<dbReference type="InterPro" id="IPR049207">
    <property type="entry name" value="DUF4246_N"/>
</dbReference>
<feature type="domain" description="DUF4246" evidence="2">
    <location>
        <begin position="37"/>
        <end position="116"/>
    </location>
</feature>
<dbReference type="Pfam" id="PF14033">
    <property type="entry name" value="DUF4246"/>
    <property type="match status" value="1"/>
</dbReference>
<reference evidence="3" key="1">
    <citation type="submission" date="2023-01" db="EMBL/GenBank/DDBJ databases">
        <title>The chitinases involved in constricting ring structure development in the nematode-trapping fungus Drechslerella dactyloides.</title>
        <authorList>
            <person name="Wang R."/>
            <person name="Zhang L."/>
            <person name="Tang P."/>
            <person name="Li S."/>
            <person name="Liang L."/>
        </authorList>
    </citation>
    <scope>NUCLEOTIDE SEQUENCE</scope>
    <source>
        <strain evidence="3">YMF1.00031</strain>
    </source>
</reference>
<accession>A0AAD6IS54</accession>
<evidence type="ECO:0000259" key="1">
    <source>
        <dbReference type="Pfam" id="PF14033"/>
    </source>
</evidence>
<sequence>MIRPNVAGKAPSLKLAEIPTVQHSRPRESAMTLPAELPGYGLPVTFENRKAFPHGLLDYWYTIFLTHFVKATIFFSPSIRTLREINMVQAMNQITDKVEWTVKMRDPQITEKWKAEMKAQLNFTDNMFDWCLEELKDKAEQLEDENFLVALDGDVCKSDTMISEEIRRKINDAVQELEDIPEKLKDWHPGSDGLVLDIVHPSLFPLVYSVSRILKDRTINIENCIENAGTGVAWEANGGDAPMEKLKGRLRVPNAWSKRFQWLPADISLHRDEATGERTMLIAPNRFESYINNLHPRHTELYRLIEHVIAKSIPMWSQTLIAASMAEGTKLRVDWGIEYDFDEEDEPEDLYSPTDDDYRRSDKLTEWIVRMRNEHIFIPDAPAYRPWRERIPNVEKVLKKDLWKKFRDKGLQVIVKLASIHLTPEKSRYPGGSWHLEGQLNDRICATSIYYYSNENVEASCLKFRQEINEEESMDWPNRQNEDEFMLPFFGIDNGDAAIQVIGDVATTQGRLITFPNTLQHQVQPFELADKTKPGHRKILAVFLVDPYTRVISTANIPPQRKDWWAEDLELNGGGRLNKLPREIRDMVIGDVEGFPIDMELAKQLRLELMEERKTFVDSHNAELKMNTFFLCEH</sequence>
<evidence type="ECO:0000259" key="2">
    <source>
        <dbReference type="Pfam" id="PF21666"/>
    </source>
</evidence>
<proteinExistence type="predicted"/>
<feature type="domain" description="DUF4246" evidence="1">
    <location>
        <begin position="125"/>
        <end position="567"/>
    </location>
</feature>
<dbReference type="InterPro" id="IPR049192">
    <property type="entry name" value="DUF4246_C"/>
</dbReference>